<name>A0A428PLZ0_9HYPO</name>
<dbReference type="Pfam" id="PF07859">
    <property type="entry name" value="Abhydrolase_3"/>
    <property type="match status" value="1"/>
</dbReference>
<dbReference type="Gene3D" id="3.40.50.1820">
    <property type="entry name" value="alpha/beta hydrolase"/>
    <property type="match status" value="1"/>
</dbReference>
<sequence>MYLNYMERWQAKASKLGLEMTFISVEYPLTDVAPHPAQQNSFLETYRYVLEQGVPPSQVLFMGDSAGGGCCLLSSMELQSLGLPKPAAGVLLSPWFDMSLKFFEGGHAFVETDYIITANEGVPMFAKRWIGDIDGSSPQVNPLFRETIEFQELPPQLMLIGGGDFVLPECHELARRFNEAGLHHRFVVEWGQIHLYGLGSEWIDKSVRDRTDAILFDWIAKALNPLAGEAT</sequence>
<keyword evidence="1" id="KW-0378">Hydrolase</keyword>
<organism evidence="3 4">
    <name type="scientific">Fusarium floridanum</name>
    <dbReference type="NCBI Taxonomy" id="1325733"/>
    <lineage>
        <taxon>Eukaryota</taxon>
        <taxon>Fungi</taxon>
        <taxon>Dikarya</taxon>
        <taxon>Ascomycota</taxon>
        <taxon>Pezizomycotina</taxon>
        <taxon>Sordariomycetes</taxon>
        <taxon>Hypocreomycetidae</taxon>
        <taxon>Hypocreales</taxon>
        <taxon>Nectriaceae</taxon>
        <taxon>Fusarium</taxon>
        <taxon>Fusarium solani species complex</taxon>
    </lineage>
</organism>
<protein>
    <recommendedName>
        <fullName evidence="2">Alpha/beta hydrolase fold-3 domain-containing protein</fullName>
    </recommendedName>
</protein>
<evidence type="ECO:0000259" key="2">
    <source>
        <dbReference type="Pfam" id="PF07859"/>
    </source>
</evidence>
<dbReference type="AlphaFoldDB" id="A0A428PLZ0"/>
<dbReference type="SUPFAM" id="SSF53474">
    <property type="entry name" value="alpha/beta-Hydrolases"/>
    <property type="match status" value="1"/>
</dbReference>
<feature type="domain" description="Alpha/beta hydrolase fold-3" evidence="2">
    <location>
        <begin position="18"/>
        <end position="196"/>
    </location>
</feature>
<dbReference type="EMBL" id="NKCL01000720">
    <property type="protein sequence ID" value="RSL54020.1"/>
    <property type="molecule type" value="Genomic_DNA"/>
</dbReference>
<dbReference type="PANTHER" id="PTHR48081:SF8">
    <property type="entry name" value="ALPHA_BETA HYDROLASE FOLD-3 DOMAIN-CONTAINING PROTEIN-RELATED"/>
    <property type="match status" value="1"/>
</dbReference>
<dbReference type="PANTHER" id="PTHR48081">
    <property type="entry name" value="AB HYDROLASE SUPERFAMILY PROTEIN C4A8.06C"/>
    <property type="match status" value="1"/>
</dbReference>
<evidence type="ECO:0000256" key="1">
    <source>
        <dbReference type="ARBA" id="ARBA00022801"/>
    </source>
</evidence>
<accession>A0A428PLZ0</accession>
<evidence type="ECO:0000313" key="4">
    <source>
        <dbReference type="Proteomes" id="UP000287972"/>
    </source>
</evidence>
<dbReference type="InterPro" id="IPR029058">
    <property type="entry name" value="AB_hydrolase_fold"/>
</dbReference>
<gene>
    <name evidence="3" type="ORF">CEP51_014781</name>
</gene>
<evidence type="ECO:0000313" key="3">
    <source>
        <dbReference type="EMBL" id="RSL54020.1"/>
    </source>
</evidence>
<proteinExistence type="predicted"/>
<comment type="caution">
    <text evidence="3">The sequence shown here is derived from an EMBL/GenBank/DDBJ whole genome shotgun (WGS) entry which is preliminary data.</text>
</comment>
<reference evidence="3 4" key="1">
    <citation type="submission" date="2017-06" db="EMBL/GenBank/DDBJ databases">
        <title>Comparative genomic analysis of Ambrosia Fusariam Clade fungi.</title>
        <authorList>
            <person name="Stajich J.E."/>
            <person name="Carrillo J."/>
            <person name="Kijimoto T."/>
            <person name="Eskalen A."/>
            <person name="O'Donnell K."/>
            <person name="Kasson M."/>
        </authorList>
    </citation>
    <scope>NUCLEOTIDE SEQUENCE [LARGE SCALE GENOMIC DNA]</scope>
    <source>
        <strain evidence="3 4">NRRL62606</strain>
    </source>
</reference>
<dbReference type="InterPro" id="IPR050300">
    <property type="entry name" value="GDXG_lipolytic_enzyme"/>
</dbReference>
<dbReference type="Proteomes" id="UP000287972">
    <property type="component" value="Unassembled WGS sequence"/>
</dbReference>
<keyword evidence="4" id="KW-1185">Reference proteome</keyword>
<dbReference type="InterPro" id="IPR013094">
    <property type="entry name" value="AB_hydrolase_3"/>
</dbReference>
<dbReference type="GO" id="GO:0016787">
    <property type="term" value="F:hydrolase activity"/>
    <property type="evidence" value="ECO:0007669"/>
    <property type="project" value="UniProtKB-KW"/>
</dbReference>